<evidence type="ECO:0000256" key="7">
    <source>
        <dbReference type="ARBA" id="ARBA00022519"/>
    </source>
</evidence>
<keyword evidence="5 12" id="KW-0813">Transport</keyword>
<feature type="transmembrane region" description="Helical" evidence="13">
    <location>
        <begin position="99"/>
        <end position="120"/>
    </location>
</feature>
<evidence type="ECO:0000256" key="8">
    <source>
        <dbReference type="ARBA" id="ARBA00022692"/>
    </source>
</evidence>
<evidence type="ECO:0000256" key="10">
    <source>
        <dbReference type="ARBA" id="ARBA00022989"/>
    </source>
</evidence>
<keyword evidence="6 12" id="KW-1003">Cell membrane</keyword>
<evidence type="ECO:0000313" key="14">
    <source>
        <dbReference type="EMBL" id="SPF30021.1"/>
    </source>
</evidence>
<protein>
    <recommendedName>
        <fullName evidence="4 12">Heme exporter protein B</fullName>
    </recommendedName>
</protein>
<dbReference type="GO" id="GO:0017004">
    <property type="term" value="P:cytochrome complex assembly"/>
    <property type="evidence" value="ECO:0007669"/>
    <property type="project" value="UniProtKB-KW"/>
</dbReference>
<keyword evidence="9 12" id="KW-0201">Cytochrome c-type biogenesis</keyword>
<name>A0A2R8ACP2_9RHOB</name>
<evidence type="ECO:0000256" key="12">
    <source>
        <dbReference type="PIRNR" id="PIRNR002764"/>
    </source>
</evidence>
<feature type="transmembrane region" description="Helical" evidence="13">
    <location>
        <begin position="194"/>
        <end position="216"/>
    </location>
</feature>
<dbReference type="GO" id="GO:0015232">
    <property type="term" value="F:heme transmembrane transporter activity"/>
    <property type="evidence" value="ECO:0007669"/>
    <property type="project" value="InterPro"/>
</dbReference>
<evidence type="ECO:0000256" key="5">
    <source>
        <dbReference type="ARBA" id="ARBA00022448"/>
    </source>
</evidence>
<evidence type="ECO:0000256" key="6">
    <source>
        <dbReference type="ARBA" id="ARBA00022475"/>
    </source>
</evidence>
<keyword evidence="7 12" id="KW-0997">Cell inner membrane</keyword>
<evidence type="ECO:0000256" key="9">
    <source>
        <dbReference type="ARBA" id="ARBA00022748"/>
    </source>
</evidence>
<accession>A0A2R8ACP2</accession>
<comment type="subcellular location">
    <subcellularLocation>
        <location evidence="2">Cell inner membrane</location>
        <topology evidence="2">Multi-pass membrane protein</topology>
    </subcellularLocation>
</comment>
<evidence type="ECO:0000256" key="13">
    <source>
        <dbReference type="SAM" id="Phobius"/>
    </source>
</evidence>
<dbReference type="RefSeq" id="WP_108782746.1">
    <property type="nucleotide sequence ID" value="NZ_OMKW01000003.1"/>
</dbReference>
<gene>
    <name evidence="14" type="primary">ccmB</name>
    <name evidence="14" type="ORF">POI8812_02349</name>
</gene>
<evidence type="ECO:0000256" key="4">
    <source>
        <dbReference type="ARBA" id="ARBA00016452"/>
    </source>
</evidence>
<feature type="transmembrane region" description="Helical" evidence="13">
    <location>
        <begin position="46"/>
        <end position="67"/>
    </location>
</feature>
<evidence type="ECO:0000256" key="3">
    <source>
        <dbReference type="ARBA" id="ARBA00010544"/>
    </source>
</evidence>
<organism evidence="14 15">
    <name type="scientific">Pontivivens insulae</name>
    <dbReference type="NCBI Taxonomy" id="1639689"/>
    <lineage>
        <taxon>Bacteria</taxon>
        <taxon>Pseudomonadati</taxon>
        <taxon>Pseudomonadota</taxon>
        <taxon>Alphaproteobacteria</taxon>
        <taxon>Rhodobacterales</taxon>
        <taxon>Paracoccaceae</taxon>
        <taxon>Pontivivens</taxon>
    </lineage>
</organism>
<dbReference type="Pfam" id="PF03379">
    <property type="entry name" value="CcmB"/>
    <property type="match status" value="1"/>
</dbReference>
<evidence type="ECO:0000256" key="11">
    <source>
        <dbReference type="ARBA" id="ARBA00023136"/>
    </source>
</evidence>
<dbReference type="AlphaFoldDB" id="A0A2R8ACP2"/>
<dbReference type="NCBIfam" id="TIGR01190">
    <property type="entry name" value="ccmB"/>
    <property type="match status" value="1"/>
</dbReference>
<dbReference type="PANTHER" id="PTHR30070:SF1">
    <property type="entry name" value="CYTOCHROME C BIOGENESIS B-RELATED"/>
    <property type="match status" value="1"/>
</dbReference>
<dbReference type="InterPro" id="IPR026031">
    <property type="entry name" value="Cyt_c_CcmB_bac"/>
</dbReference>
<keyword evidence="8 13" id="KW-0812">Transmembrane</keyword>
<dbReference type="InterPro" id="IPR003544">
    <property type="entry name" value="Cyt_c_biogenesis_CcmB"/>
</dbReference>
<dbReference type="PANTHER" id="PTHR30070">
    <property type="entry name" value="HEME EXPORTER PROTEIN B"/>
    <property type="match status" value="1"/>
</dbReference>
<keyword evidence="15" id="KW-1185">Reference proteome</keyword>
<dbReference type="Proteomes" id="UP000244932">
    <property type="component" value="Unassembled WGS sequence"/>
</dbReference>
<dbReference type="EMBL" id="OMKW01000003">
    <property type="protein sequence ID" value="SPF30021.1"/>
    <property type="molecule type" value="Genomic_DNA"/>
</dbReference>
<comment type="similarity">
    <text evidence="3 12">Belongs to the CcmB/CycW/HelB family.</text>
</comment>
<evidence type="ECO:0000256" key="2">
    <source>
        <dbReference type="ARBA" id="ARBA00004429"/>
    </source>
</evidence>
<comment type="function">
    <text evidence="1 12">Required for the export of heme to the periplasm for the biogenesis of c-type cytochromes.</text>
</comment>
<dbReference type="PRINTS" id="PR01414">
    <property type="entry name" value="CCMBBIOGNSIS"/>
</dbReference>
<dbReference type="GO" id="GO:1903607">
    <property type="term" value="P:cytochrome c biosynthetic process"/>
    <property type="evidence" value="ECO:0007669"/>
    <property type="project" value="TreeGrafter"/>
</dbReference>
<reference evidence="14 15" key="1">
    <citation type="submission" date="2018-03" db="EMBL/GenBank/DDBJ databases">
        <authorList>
            <person name="Keele B.F."/>
        </authorList>
    </citation>
    <scope>NUCLEOTIDE SEQUENCE [LARGE SCALE GENOMIC DNA]</scope>
    <source>
        <strain evidence="14 15">CeCT 8812</strain>
    </source>
</reference>
<evidence type="ECO:0000313" key="15">
    <source>
        <dbReference type="Proteomes" id="UP000244932"/>
    </source>
</evidence>
<feature type="transmembrane region" description="Helical" evidence="13">
    <location>
        <begin position="126"/>
        <end position="153"/>
    </location>
</feature>
<dbReference type="OrthoDB" id="9812915at2"/>
<dbReference type="PIRSF" id="PIRSF002764">
    <property type="entry name" value="CcmB"/>
    <property type="match status" value="1"/>
</dbReference>
<proteinExistence type="inferred from homology"/>
<evidence type="ECO:0000256" key="1">
    <source>
        <dbReference type="ARBA" id="ARBA00002442"/>
    </source>
</evidence>
<feature type="transmembrane region" description="Helical" evidence="13">
    <location>
        <begin position="160"/>
        <end position="182"/>
    </location>
</feature>
<sequence>MSPALALLGREVRLATRAGGGAGLGLAFFLIVVLMAPLGIGPDQALLGRVAPGIVWTAALLACLLSLDRMFQADLEDGTLDILALSPLPLELVVALKTLAHWLTTGLPLVVAAPVLALTLNLPDQALGLLTLSLLVGTPALSALGAIGAGLTVGLRRGGLLLSLLVLPLYVPTLIFGAQVTGYAARGLESGPPMLLLAGTTLLTLAIFPWVTAAALRINLR</sequence>
<keyword evidence="10 13" id="KW-1133">Transmembrane helix</keyword>
<keyword evidence="11 12" id="KW-0472">Membrane</keyword>
<feature type="transmembrane region" description="Helical" evidence="13">
    <location>
        <begin position="21"/>
        <end position="40"/>
    </location>
</feature>
<dbReference type="GO" id="GO:0005886">
    <property type="term" value="C:plasma membrane"/>
    <property type="evidence" value="ECO:0007669"/>
    <property type="project" value="UniProtKB-SubCell"/>
</dbReference>